<evidence type="ECO:0000256" key="5">
    <source>
        <dbReference type="ARBA" id="ARBA00022801"/>
    </source>
</evidence>
<organism evidence="9 10">
    <name type="scientific">Oidiodendron maius (strain Zn)</name>
    <dbReference type="NCBI Taxonomy" id="913774"/>
    <lineage>
        <taxon>Eukaryota</taxon>
        <taxon>Fungi</taxon>
        <taxon>Dikarya</taxon>
        <taxon>Ascomycota</taxon>
        <taxon>Pezizomycotina</taxon>
        <taxon>Leotiomycetes</taxon>
        <taxon>Leotiomycetes incertae sedis</taxon>
        <taxon>Myxotrichaceae</taxon>
        <taxon>Oidiodendron</taxon>
    </lineage>
</organism>
<dbReference type="Pfam" id="PF17801">
    <property type="entry name" value="Melibiase_C"/>
    <property type="match status" value="1"/>
</dbReference>
<keyword evidence="5" id="KW-0378">Hydrolase</keyword>
<keyword evidence="10" id="KW-1185">Reference proteome</keyword>
<protein>
    <recommendedName>
        <fullName evidence="3">alpha-galactosidase</fullName>
        <ecNumber evidence="3">3.2.1.22</ecNumber>
    </recommendedName>
    <alternativeName>
        <fullName evidence="7">Melibiase D</fullName>
    </alternativeName>
</protein>
<evidence type="ECO:0000256" key="6">
    <source>
        <dbReference type="ARBA" id="ARBA00023295"/>
    </source>
</evidence>
<accession>A0A0C3GR53</accession>
<evidence type="ECO:0000313" key="9">
    <source>
        <dbReference type="EMBL" id="KIM93819.1"/>
    </source>
</evidence>
<dbReference type="InterPro" id="IPR041233">
    <property type="entry name" value="Melibiase_C"/>
</dbReference>
<dbReference type="OrthoDB" id="5795902at2759"/>
<dbReference type="InterPro" id="IPR013780">
    <property type="entry name" value="Glyco_hydro_b"/>
</dbReference>
<dbReference type="InParanoid" id="A0A0C3GR53"/>
<keyword evidence="6" id="KW-0326">Glycosidase</keyword>
<dbReference type="Gene3D" id="2.60.40.1180">
    <property type="entry name" value="Golgi alpha-mannosidase II"/>
    <property type="match status" value="1"/>
</dbReference>
<dbReference type="EMBL" id="KN832892">
    <property type="protein sequence ID" value="KIM93819.1"/>
    <property type="molecule type" value="Genomic_DNA"/>
</dbReference>
<keyword evidence="4" id="KW-0732">Signal</keyword>
<evidence type="ECO:0000256" key="4">
    <source>
        <dbReference type="ARBA" id="ARBA00022729"/>
    </source>
</evidence>
<dbReference type="SUPFAM" id="SSF51445">
    <property type="entry name" value="(Trans)glycosidases"/>
    <property type="match status" value="1"/>
</dbReference>
<gene>
    <name evidence="9" type="ORF">OIDMADRAFT_74114</name>
</gene>
<dbReference type="InterPro" id="IPR017853">
    <property type="entry name" value="GH"/>
</dbReference>
<dbReference type="Pfam" id="PF16499">
    <property type="entry name" value="Melibiase_2"/>
    <property type="match status" value="1"/>
</dbReference>
<evidence type="ECO:0000259" key="8">
    <source>
        <dbReference type="Pfam" id="PF17801"/>
    </source>
</evidence>
<dbReference type="InterPro" id="IPR013785">
    <property type="entry name" value="Aldolase_TIM"/>
</dbReference>
<evidence type="ECO:0000313" key="10">
    <source>
        <dbReference type="Proteomes" id="UP000054321"/>
    </source>
</evidence>
<dbReference type="GO" id="GO:0004557">
    <property type="term" value="F:alpha-galactosidase activity"/>
    <property type="evidence" value="ECO:0007669"/>
    <property type="project" value="UniProtKB-EC"/>
</dbReference>
<dbReference type="HOGENOM" id="CLU_098712_0_0_1"/>
<dbReference type="EC" id="3.2.1.22" evidence="3"/>
<evidence type="ECO:0000256" key="7">
    <source>
        <dbReference type="ARBA" id="ARBA00041452"/>
    </source>
</evidence>
<feature type="domain" description="Alpha galactosidase C-terminal" evidence="8">
    <location>
        <begin position="67"/>
        <end position="149"/>
    </location>
</feature>
<dbReference type="InterPro" id="IPR002241">
    <property type="entry name" value="Glyco_hydro_27"/>
</dbReference>
<dbReference type="AlphaFoldDB" id="A0A0C3GR53"/>
<feature type="non-terminal residue" evidence="9">
    <location>
        <position position="1"/>
    </location>
</feature>
<name>A0A0C3GR53_OIDMZ</name>
<evidence type="ECO:0000256" key="1">
    <source>
        <dbReference type="ARBA" id="ARBA00001255"/>
    </source>
</evidence>
<evidence type="ECO:0000256" key="3">
    <source>
        <dbReference type="ARBA" id="ARBA00012755"/>
    </source>
</evidence>
<sequence length="202" mass="22485">QYRAHFSMWSALKSPLLIGTDLRDLTASTLTILNNPAVIAINQDPLSRSAVRIRRDLDVKKDQYGVGEAQVWSGQLAGGDQVVVFLNAADEDLNMEASLTEIFYHDGPNDHAPQVRESWDIYDLWSDRMEDGVAQKIIDSTIPSKANKVITDAGWYNSTAVPYNQGLKDLDPRLYGKRIGTIGPGGLLKSKVKRHSAEMFRL</sequence>
<dbReference type="Proteomes" id="UP000054321">
    <property type="component" value="Unassembled WGS sequence"/>
</dbReference>
<evidence type="ECO:0000256" key="2">
    <source>
        <dbReference type="ARBA" id="ARBA00009743"/>
    </source>
</evidence>
<dbReference type="Gene3D" id="3.20.20.70">
    <property type="entry name" value="Aldolase class I"/>
    <property type="match status" value="1"/>
</dbReference>
<feature type="non-terminal residue" evidence="9">
    <location>
        <position position="202"/>
    </location>
</feature>
<dbReference type="SUPFAM" id="SSF51011">
    <property type="entry name" value="Glycosyl hydrolase domain"/>
    <property type="match status" value="1"/>
</dbReference>
<comment type="catalytic activity">
    <reaction evidence="1">
        <text>Hydrolysis of terminal, non-reducing alpha-D-galactose residues in alpha-D-galactosides, including galactose oligosaccharides, galactomannans and galactolipids.</text>
        <dbReference type="EC" id="3.2.1.22"/>
    </reaction>
</comment>
<dbReference type="GO" id="GO:0005975">
    <property type="term" value="P:carbohydrate metabolic process"/>
    <property type="evidence" value="ECO:0007669"/>
    <property type="project" value="InterPro"/>
</dbReference>
<dbReference type="PANTHER" id="PTHR11452">
    <property type="entry name" value="ALPHA-GALACTOSIDASE/ALPHA-N-ACETYLGALACTOSAMINIDASE"/>
    <property type="match status" value="1"/>
</dbReference>
<comment type="similarity">
    <text evidence="2">Belongs to the glycosyl hydrolase 27 family.</text>
</comment>
<dbReference type="STRING" id="913774.A0A0C3GR53"/>
<reference evidence="9 10" key="1">
    <citation type="submission" date="2014-04" db="EMBL/GenBank/DDBJ databases">
        <authorList>
            <consortium name="DOE Joint Genome Institute"/>
            <person name="Kuo A."/>
            <person name="Martino E."/>
            <person name="Perotto S."/>
            <person name="Kohler A."/>
            <person name="Nagy L.G."/>
            <person name="Floudas D."/>
            <person name="Copeland A."/>
            <person name="Barry K.W."/>
            <person name="Cichocki N."/>
            <person name="Veneault-Fourrey C."/>
            <person name="LaButti K."/>
            <person name="Lindquist E.A."/>
            <person name="Lipzen A."/>
            <person name="Lundell T."/>
            <person name="Morin E."/>
            <person name="Murat C."/>
            <person name="Sun H."/>
            <person name="Tunlid A."/>
            <person name="Henrissat B."/>
            <person name="Grigoriev I.V."/>
            <person name="Hibbett D.S."/>
            <person name="Martin F."/>
            <person name="Nordberg H.P."/>
            <person name="Cantor M.N."/>
            <person name="Hua S.X."/>
        </authorList>
    </citation>
    <scope>NUCLEOTIDE SEQUENCE [LARGE SCALE GENOMIC DNA]</scope>
    <source>
        <strain evidence="9 10">Zn</strain>
    </source>
</reference>
<proteinExistence type="inferred from homology"/>
<dbReference type="PANTHER" id="PTHR11452:SF75">
    <property type="entry name" value="ALPHA-GALACTOSIDASE MEL1"/>
    <property type="match status" value="1"/>
</dbReference>
<reference evidence="10" key="2">
    <citation type="submission" date="2015-01" db="EMBL/GenBank/DDBJ databases">
        <title>Evolutionary Origins and Diversification of the Mycorrhizal Mutualists.</title>
        <authorList>
            <consortium name="DOE Joint Genome Institute"/>
            <consortium name="Mycorrhizal Genomics Consortium"/>
            <person name="Kohler A."/>
            <person name="Kuo A."/>
            <person name="Nagy L.G."/>
            <person name="Floudas D."/>
            <person name="Copeland A."/>
            <person name="Barry K.W."/>
            <person name="Cichocki N."/>
            <person name="Veneault-Fourrey C."/>
            <person name="LaButti K."/>
            <person name="Lindquist E.A."/>
            <person name="Lipzen A."/>
            <person name="Lundell T."/>
            <person name="Morin E."/>
            <person name="Murat C."/>
            <person name="Riley R."/>
            <person name="Ohm R."/>
            <person name="Sun H."/>
            <person name="Tunlid A."/>
            <person name="Henrissat B."/>
            <person name="Grigoriev I.V."/>
            <person name="Hibbett D.S."/>
            <person name="Martin F."/>
        </authorList>
    </citation>
    <scope>NUCLEOTIDE SEQUENCE [LARGE SCALE GENOMIC DNA]</scope>
    <source>
        <strain evidence="10">Zn</strain>
    </source>
</reference>